<name>A0A239N718_9NOCA</name>
<dbReference type="InterPro" id="IPR002220">
    <property type="entry name" value="DapA-like"/>
</dbReference>
<proteinExistence type="inferred from homology"/>
<organism evidence="5 6">
    <name type="scientific">Rhodococcoides kyotonense</name>
    <dbReference type="NCBI Taxonomy" id="398843"/>
    <lineage>
        <taxon>Bacteria</taxon>
        <taxon>Bacillati</taxon>
        <taxon>Actinomycetota</taxon>
        <taxon>Actinomycetes</taxon>
        <taxon>Mycobacteriales</taxon>
        <taxon>Nocardiaceae</taxon>
        <taxon>Rhodococcoides</taxon>
    </lineage>
</organism>
<evidence type="ECO:0000313" key="5">
    <source>
        <dbReference type="EMBL" id="SNT50721.1"/>
    </source>
</evidence>
<sequence length="304" mass="31602">MTIKPILGSITAMVTPFTAGGSDIDEPALRALVDRLVDDGNHGLLPCGGTGEFASMTIEERRRVLEIVTDQNAGRAAVLAHTGALFTDEAIRLSVHAQEHGADALMVSTPFYEALGLDEAAAYYAAVAAAVDVPVCLYNYPNATGINLDPEFVTTLATEIEGVKYVKDSAADLGQYITLITDCADKVTALNGEDVLLGPALTLGAPGFVVGTSNFIGPGLSKMFAASTAGDDATLLSIWRAVTPVLQVAASMPYAAAVKAACNYLGHPVGDVRSPGRALTTDEHARLVKAIDALDSSLLTTPAR</sequence>
<keyword evidence="1 2" id="KW-0456">Lyase</keyword>
<feature type="binding site" evidence="4">
    <location>
        <position position="209"/>
    </location>
    <ligand>
        <name>pyruvate</name>
        <dbReference type="ChEBI" id="CHEBI:15361"/>
    </ligand>
</feature>
<accession>A0A239N718</accession>
<evidence type="ECO:0000256" key="1">
    <source>
        <dbReference type="ARBA" id="ARBA00023239"/>
    </source>
</evidence>
<protein>
    <submittedName>
        <fullName evidence="5">4-hydroxy-tetrahydrodipicolinate synthase</fullName>
    </submittedName>
</protein>
<dbReference type="PIRSF" id="PIRSF001365">
    <property type="entry name" value="DHDPS"/>
    <property type="match status" value="1"/>
</dbReference>
<dbReference type="RefSeq" id="WP_089252572.1">
    <property type="nucleotide sequence ID" value="NZ_FZOW01000031.1"/>
</dbReference>
<dbReference type="GO" id="GO:0019262">
    <property type="term" value="P:N-acetylneuraminate catabolic process"/>
    <property type="evidence" value="ECO:0007669"/>
    <property type="project" value="TreeGrafter"/>
</dbReference>
<dbReference type="SMART" id="SM01130">
    <property type="entry name" value="DHDPS"/>
    <property type="match status" value="1"/>
</dbReference>
<evidence type="ECO:0000313" key="6">
    <source>
        <dbReference type="Proteomes" id="UP000198327"/>
    </source>
</evidence>
<dbReference type="Gene3D" id="3.20.20.70">
    <property type="entry name" value="Aldolase class I"/>
    <property type="match status" value="1"/>
</dbReference>
<gene>
    <name evidence="5" type="ORF">SAMN05421642_1315</name>
</gene>
<dbReference type="GO" id="GO:0005829">
    <property type="term" value="C:cytosol"/>
    <property type="evidence" value="ECO:0007669"/>
    <property type="project" value="TreeGrafter"/>
</dbReference>
<dbReference type="InterPro" id="IPR013785">
    <property type="entry name" value="Aldolase_TIM"/>
</dbReference>
<feature type="binding site" evidence="4">
    <location>
        <position position="50"/>
    </location>
    <ligand>
        <name>pyruvate</name>
        <dbReference type="ChEBI" id="CHEBI:15361"/>
    </ligand>
</feature>
<dbReference type="EMBL" id="FZOW01000031">
    <property type="protein sequence ID" value="SNT50721.1"/>
    <property type="molecule type" value="Genomic_DNA"/>
</dbReference>
<evidence type="ECO:0000256" key="4">
    <source>
        <dbReference type="PIRSR" id="PIRSR001365-2"/>
    </source>
</evidence>
<dbReference type="Proteomes" id="UP000198327">
    <property type="component" value="Unassembled WGS sequence"/>
</dbReference>
<dbReference type="Pfam" id="PF00701">
    <property type="entry name" value="DHDPS"/>
    <property type="match status" value="1"/>
</dbReference>
<dbReference type="PANTHER" id="PTHR42849">
    <property type="entry name" value="N-ACETYLNEURAMINATE LYASE"/>
    <property type="match status" value="1"/>
</dbReference>
<evidence type="ECO:0000256" key="3">
    <source>
        <dbReference type="PIRSR" id="PIRSR001365-1"/>
    </source>
</evidence>
<dbReference type="GO" id="GO:0008747">
    <property type="term" value="F:N-acetylneuraminate lyase activity"/>
    <property type="evidence" value="ECO:0007669"/>
    <property type="project" value="TreeGrafter"/>
</dbReference>
<dbReference type="AlphaFoldDB" id="A0A239N718"/>
<evidence type="ECO:0000256" key="2">
    <source>
        <dbReference type="PIRNR" id="PIRNR001365"/>
    </source>
</evidence>
<reference evidence="6" key="1">
    <citation type="submission" date="2017-06" db="EMBL/GenBank/DDBJ databases">
        <authorList>
            <person name="Varghese N."/>
            <person name="Submissions S."/>
        </authorList>
    </citation>
    <scope>NUCLEOTIDE SEQUENCE [LARGE SCALE GENOMIC DNA]</scope>
    <source>
        <strain evidence="6">JCM 23211</strain>
    </source>
</reference>
<dbReference type="OrthoDB" id="9778880at2"/>
<dbReference type="PRINTS" id="PR00146">
    <property type="entry name" value="DHPICSNTHASE"/>
</dbReference>
<dbReference type="SUPFAM" id="SSF51569">
    <property type="entry name" value="Aldolase"/>
    <property type="match status" value="1"/>
</dbReference>
<dbReference type="CDD" id="cd00408">
    <property type="entry name" value="DHDPS-like"/>
    <property type="match status" value="1"/>
</dbReference>
<dbReference type="PANTHER" id="PTHR42849:SF1">
    <property type="entry name" value="N-ACETYLNEURAMINATE LYASE"/>
    <property type="match status" value="1"/>
</dbReference>
<comment type="similarity">
    <text evidence="2">Belongs to the DapA family.</text>
</comment>
<keyword evidence="6" id="KW-1185">Reference proteome</keyword>
<feature type="active site" description="Proton donor/acceptor" evidence="3">
    <location>
        <position position="138"/>
    </location>
</feature>
<feature type="active site" description="Schiff-base intermediate with substrate" evidence="3">
    <location>
        <position position="167"/>
    </location>
</feature>